<dbReference type="PROSITE" id="PS00070">
    <property type="entry name" value="ALDEHYDE_DEHYDR_CYS"/>
    <property type="match status" value="1"/>
</dbReference>
<dbReference type="PANTHER" id="PTHR43860">
    <property type="entry name" value="BETAINE ALDEHYDE DEHYDROGENASE"/>
    <property type="match status" value="1"/>
</dbReference>
<keyword evidence="3" id="KW-0520">NAD</keyword>
<evidence type="ECO:0000256" key="4">
    <source>
        <dbReference type="ARBA" id="ARBA00037921"/>
    </source>
</evidence>
<evidence type="ECO:0000256" key="3">
    <source>
        <dbReference type="ARBA" id="ARBA00023027"/>
    </source>
</evidence>
<dbReference type="Gene3D" id="3.40.605.10">
    <property type="entry name" value="Aldehyde Dehydrogenase, Chain A, domain 1"/>
    <property type="match status" value="1"/>
</dbReference>
<dbReference type="InterPro" id="IPR016163">
    <property type="entry name" value="Ald_DH_C"/>
</dbReference>
<dbReference type="Pfam" id="PF00171">
    <property type="entry name" value="Aldedh"/>
    <property type="match status" value="1"/>
</dbReference>
<keyword evidence="8" id="KW-1185">Reference proteome</keyword>
<reference evidence="7 8" key="1">
    <citation type="journal article" date="2015" name="Genome Biol. Evol.">
        <title>Comparative Genomics of a Bacterivorous Green Alga Reveals Evolutionary Causalities and Consequences of Phago-Mixotrophic Mode of Nutrition.</title>
        <authorList>
            <person name="Burns J.A."/>
            <person name="Paasch A."/>
            <person name="Narechania A."/>
            <person name="Kim E."/>
        </authorList>
    </citation>
    <scope>NUCLEOTIDE SEQUENCE [LARGE SCALE GENOMIC DNA]</scope>
    <source>
        <strain evidence="7 8">PLY_AMNH</strain>
    </source>
</reference>
<dbReference type="SUPFAM" id="SSF53720">
    <property type="entry name" value="ALDH-like"/>
    <property type="match status" value="1"/>
</dbReference>
<keyword evidence="5" id="KW-0175">Coiled coil</keyword>
<dbReference type="FunFam" id="3.40.309.10:FF:000012">
    <property type="entry name" value="Betaine aldehyde dehydrogenase"/>
    <property type="match status" value="1"/>
</dbReference>
<comment type="caution">
    <text evidence="7">The sequence shown here is derived from an EMBL/GenBank/DDBJ whole genome shotgun (WGS) entry which is preliminary data.</text>
</comment>
<comment type="similarity">
    <text evidence="1">Belongs to the aldehyde dehydrogenase family.</text>
</comment>
<dbReference type="InterPro" id="IPR015590">
    <property type="entry name" value="Aldehyde_DH_dom"/>
</dbReference>
<dbReference type="FunFam" id="3.40.605.10:FF:000007">
    <property type="entry name" value="NAD/NADP-dependent betaine aldehyde dehydrogenase"/>
    <property type="match status" value="1"/>
</dbReference>
<evidence type="ECO:0000313" key="7">
    <source>
        <dbReference type="EMBL" id="KAK3270151.1"/>
    </source>
</evidence>
<gene>
    <name evidence="7" type="ORF">CYMTET_21440</name>
</gene>
<dbReference type="PANTHER" id="PTHR43860:SF2">
    <property type="entry name" value="BETAINE ALDEHYDE DEHYDROGENASE-RELATED"/>
    <property type="match status" value="1"/>
</dbReference>
<dbReference type="Proteomes" id="UP001190700">
    <property type="component" value="Unassembled WGS sequence"/>
</dbReference>
<accession>A0AAE0L2V8</accession>
<keyword evidence="2" id="KW-0560">Oxidoreductase</keyword>
<proteinExistence type="inferred from homology"/>
<evidence type="ECO:0000256" key="1">
    <source>
        <dbReference type="ARBA" id="ARBA00009986"/>
    </source>
</evidence>
<evidence type="ECO:0000313" key="8">
    <source>
        <dbReference type="Proteomes" id="UP001190700"/>
    </source>
</evidence>
<organism evidence="7 8">
    <name type="scientific">Cymbomonas tetramitiformis</name>
    <dbReference type="NCBI Taxonomy" id="36881"/>
    <lineage>
        <taxon>Eukaryota</taxon>
        <taxon>Viridiplantae</taxon>
        <taxon>Chlorophyta</taxon>
        <taxon>Pyramimonadophyceae</taxon>
        <taxon>Pyramimonadales</taxon>
        <taxon>Pyramimonadaceae</taxon>
        <taxon>Cymbomonas</taxon>
    </lineage>
</organism>
<dbReference type="AlphaFoldDB" id="A0AAE0L2V8"/>
<dbReference type="EMBL" id="LGRX02010552">
    <property type="protein sequence ID" value="KAK3270151.1"/>
    <property type="molecule type" value="Genomic_DNA"/>
</dbReference>
<dbReference type="InterPro" id="IPR016161">
    <property type="entry name" value="Ald_DH/histidinol_DH"/>
</dbReference>
<evidence type="ECO:0000259" key="6">
    <source>
        <dbReference type="Pfam" id="PF00171"/>
    </source>
</evidence>
<sequence>MNLEKSGEYQLFIDNEYRSSESDRTISVLSPIDGKPFTSIPNASKTDVDDAVKSAKRCQVEGVWGSLDNLQNRMGVLRSLSQKLRREKEVFAEIETRDCGKTLDESRADMDFCIDVLDYYAEITPRLLEPKEVKVPDADVKSYIMKKPAGVVACITPWNYPLMQAVAKVAPAIAAGCSVILKPSPWASLTCLKLGQLAADAGVAKGALNIIAGGGGGGAEDGDCGAHLSNHHLIDRLSFTGSGRTGQALLHVGADHLRPTSLELGGKGALVVFEDADIAAAADWALVGIFACTGQVCSATSRLVVHESIAESVISRVVEEARKIKVGDPRCKDTQMGPLAFRGQYEKVLEAIQTAKDEGCHVAVGGSVPEVDPDIRDGYYVQPTILTNVPEESRTWKEEIFGPVLAIRTFKTEAEAVAMTNDTPYGLGHGVLSADTARAARVADALDAGIVWQNCNQALYPSTPFGGWKKSGFGWEYGEAGLEEYVRHKTVIAADPGYSWNIYVQSS</sequence>
<dbReference type="InterPro" id="IPR016160">
    <property type="entry name" value="Ald_DH_CS_CYS"/>
</dbReference>
<evidence type="ECO:0000256" key="2">
    <source>
        <dbReference type="ARBA" id="ARBA00023002"/>
    </source>
</evidence>
<feature type="domain" description="Aldehyde dehydrogenase" evidence="6">
    <location>
        <begin position="18"/>
        <end position="491"/>
    </location>
</feature>
<protein>
    <recommendedName>
        <fullName evidence="6">Aldehyde dehydrogenase domain-containing protein</fullName>
    </recommendedName>
</protein>
<evidence type="ECO:0000256" key="5">
    <source>
        <dbReference type="SAM" id="Coils"/>
    </source>
</evidence>
<comment type="pathway">
    <text evidence="4">Amine and polyamine biosynthesis; betaine biosynthesis via choline pathway; betaine from betaine aldehyde: step 1/1.</text>
</comment>
<feature type="coiled-coil region" evidence="5">
    <location>
        <begin position="67"/>
        <end position="97"/>
    </location>
</feature>
<name>A0AAE0L2V8_9CHLO</name>
<dbReference type="Gene3D" id="3.40.309.10">
    <property type="entry name" value="Aldehyde Dehydrogenase, Chain A, domain 2"/>
    <property type="match status" value="1"/>
</dbReference>
<dbReference type="GO" id="GO:0004029">
    <property type="term" value="F:aldehyde dehydrogenase (NAD+) activity"/>
    <property type="evidence" value="ECO:0007669"/>
    <property type="project" value="UniProtKB-ARBA"/>
</dbReference>
<dbReference type="InterPro" id="IPR016162">
    <property type="entry name" value="Ald_DH_N"/>
</dbReference>